<dbReference type="PIRSF" id="PIRSF029256">
    <property type="entry name" value="SpoU_TrmH_prd"/>
    <property type="match status" value="1"/>
</dbReference>
<evidence type="ECO:0000256" key="5">
    <source>
        <dbReference type="ARBA" id="ARBA00022694"/>
    </source>
</evidence>
<keyword evidence="4 6" id="KW-0949">S-adenosyl-L-methionine</keyword>
<keyword evidence="1 6" id="KW-0963">Cytoplasm</keyword>
<dbReference type="InterPro" id="IPR016914">
    <property type="entry name" value="TrmL"/>
</dbReference>
<comment type="subcellular location">
    <subcellularLocation>
        <location evidence="6">Cytoplasm</location>
    </subcellularLocation>
</comment>
<keyword evidence="9" id="KW-1185">Reference proteome</keyword>
<dbReference type="PANTHER" id="PTHR42971:SF1">
    <property type="entry name" value="TRNA (CYTIDINE(34)-2'-O)-METHYLTRANSFERASE"/>
    <property type="match status" value="1"/>
</dbReference>
<evidence type="ECO:0000256" key="4">
    <source>
        <dbReference type="ARBA" id="ARBA00022691"/>
    </source>
</evidence>
<keyword evidence="2 6" id="KW-0489">Methyltransferase</keyword>
<comment type="caution">
    <text evidence="8">The sequence shown here is derived from an EMBL/GenBank/DDBJ whole genome shotgun (WGS) entry which is preliminary data.</text>
</comment>
<feature type="binding site" evidence="6">
    <location>
        <position position="131"/>
    </location>
    <ligand>
        <name>S-adenosyl-L-methionine</name>
        <dbReference type="ChEBI" id="CHEBI:59789"/>
    </ligand>
</feature>
<dbReference type="HAMAP" id="MF_01885">
    <property type="entry name" value="tRNA_methyltr_TrmL"/>
    <property type="match status" value="1"/>
</dbReference>
<comment type="catalytic activity">
    <reaction evidence="6">
        <text>5-carboxymethylaminomethyluridine(34) in tRNA(Leu) + S-adenosyl-L-methionine = 5-carboxymethylaminomethyl-2'-O-methyluridine(34) in tRNA(Leu) + S-adenosyl-L-homocysteine + H(+)</text>
        <dbReference type="Rhea" id="RHEA:43088"/>
        <dbReference type="Rhea" id="RHEA-COMP:10333"/>
        <dbReference type="Rhea" id="RHEA-COMP:10334"/>
        <dbReference type="ChEBI" id="CHEBI:15378"/>
        <dbReference type="ChEBI" id="CHEBI:57856"/>
        <dbReference type="ChEBI" id="CHEBI:59789"/>
        <dbReference type="ChEBI" id="CHEBI:74508"/>
        <dbReference type="ChEBI" id="CHEBI:74511"/>
        <dbReference type="EC" id="2.1.1.207"/>
    </reaction>
</comment>
<comment type="caution">
    <text evidence="6">Lacks conserved residue(s) required for the propagation of feature annotation.</text>
</comment>
<dbReference type="SUPFAM" id="SSF75217">
    <property type="entry name" value="alpha/beta knot"/>
    <property type="match status" value="1"/>
</dbReference>
<proteinExistence type="inferred from homology"/>
<comment type="catalytic activity">
    <reaction evidence="6">
        <text>cytidine(34) in tRNA + S-adenosyl-L-methionine = 2'-O-methylcytidine(34) in tRNA + S-adenosyl-L-homocysteine + H(+)</text>
        <dbReference type="Rhea" id="RHEA:43084"/>
        <dbReference type="Rhea" id="RHEA-COMP:10331"/>
        <dbReference type="Rhea" id="RHEA-COMP:10332"/>
        <dbReference type="ChEBI" id="CHEBI:15378"/>
        <dbReference type="ChEBI" id="CHEBI:57856"/>
        <dbReference type="ChEBI" id="CHEBI:59789"/>
        <dbReference type="ChEBI" id="CHEBI:74495"/>
        <dbReference type="ChEBI" id="CHEBI:82748"/>
        <dbReference type="EC" id="2.1.1.207"/>
    </reaction>
</comment>
<dbReference type="EC" id="2.1.1.207" evidence="6"/>
<feature type="binding site" evidence="6">
    <location>
        <position position="123"/>
    </location>
    <ligand>
        <name>S-adenosyl-L-methionine</name>
        <dbReference type="ChEBI" id="CHEBI:59789"/>
    </ligand>
</feature>
<comment type="similarity">
    <text evidence="6">Belongs to the class IV-like SAM-binding methyltransferase superfamily. RNA methyltransferase TrmH family. TrmL subfamily.</text>
</comment>
<evidence type="ECO:0000256" key="1">
    <source>
        <dbReference type="ARBA" id="ARBA00022490"/>
    </source>
</evidence>
<accession>A0ABS7WPH1</accession>
<evidence type="ECO:0000313" key="9">
    <source>
        <dbReference type="Proteomes" id="UP000786183"/>
    </source>
</evidence>
<gene>
    <name evidence="8" type="ORF">AVCANL283_00855</name>
</gene>
<sequence>MINIVLVEPRIAANVGTIGRTCYNLDFTLHLIGPHFLDYDDKKIMRAGLDYWFKLKPVFWDNAQEFLDKNDLNKMKFASTKSNNSYFNAKFNKGDFIIFGNETYGLSKSKFNDVLTYENTFLIPMGKNARSLNLAMSVGFFSSEALRQIM</sequence>
<dbReference type="PANTHER" id="PTHR42971">
    <property type="entry name" value="TRNA (CYTIDINE(34)-2'-O)-METHYLTRANSFERASE"/>
    <property type="match status" value="1"/>
</dbReference>
<keyword evidence="5 6" id="KW-0819">tRNA processing</keyword>
<comment type="function">
    <text evidence="6">Could methylate the ribose at the nucleotide 34 wobble position in tRNA.</text>
</comment>
<reference evidence="8 9" key="1">
    <citation type="submission" date="2020-07" db="EMBL/GenBank/DDBJ databases">
        <title>Transfer of Campylobacter canadensis to the novel genus Avispirillum gen. nov., that also includes two novel species recovered from migratory waterfowl: Avispirillum anseris sp. nov. and Avispirillum brantae sp. nov.</title>
        <authorList>
            <person name="Miller W.G."/>
            <person name="Chapman M.H."/>
            <person name="Yee E."/>
            <person name="Inglis G.D."/>
        </authorList>
    </citation>
    <scope>NUCLEOTIDE SEQUENCE [LARGE SCALE GENOMIC DNA]</scope>
    <source>
        <strain evidence="8 9">L283</strain>
    </source>
</reference>
<organism evidence="8 9">
    <name type="scientific">Campylobacter canadensis</name>
    <dbReference type="NCBI Taxonomy" id="449520"/>
    <lineage>
        <taxon>Bacteria</taxon>
        <taxon>Pseudomonadati</taxon>
        <taxon>Campylobacterota</taxon>
        <taxon>Epsilonproteobacteria</taxon>
        <taxon>Campylobacterales</taxon>
        <taxon>Campylobacteraceae</taxon>
        <taxon>Campylobacter</taxon>
    </lineage>
</organism>
<dbReference type="EMBL" id="JACGBB010000001">
    <property type="protein sequence ID" value="MBZ7986663.1"/>
    <property type="molecule type" value="Genomic_DNA"/>
</dbReference>
<name>A0ABS7WPH1_9BACT</name>
<evidence type="ECO:0000256" key="3">
    <source>
        <dbReference type="ARBA" id="ARBA00022679"/>
    </source>
</evidence>
<dbReference type="Proteomes" id="UP000786183">
    <property type="component" value="Unassembled WGS sequence"/>
</dbReference>
<dbReference type="Gene3D" id="3.40.1280.10">
    <property type="match status" value="1"/>
</dbReference>
<dbReference type="RefSeq" id="WP_172232555.1">
    <property type="nucleotide sequence ID" value="NZ_CP035946.1"/>
</dbReference>
<evidence type="ECO:0000259" key="7">
    <source>
        <dbReference type="Pfam" id="PF00588"/>
    </source>
</evidence>
<evidence type="ECO:0000256" key="6">
    <source>
        <dbReference type="HAMAP-Rule" id="MF_01885"/>
    </source>
</evidence>
<keyword evidence="3 6" id="KW-0808">Transferase</keyword>
<dbReference type="Pfam" id="PF00588">
    <property type="entry name" value="SpoU_methylase"/>
    <property type="match status" value="1"/>
</dbReference>
<evidence type="ECO:0000256" key="2">
    <source>
        <dbReference type="ARBA" id="ARBA00022603"/>
    </source>
</evidence>
<dbReference type="InterPro" id="IPR029028">
    <property type="entry name" value="Alpha/beta_knot_MTases"/>
</dbReference>
<evidence type="ECO:0000313" key="8">
    <source>
        <dbReference type="EMBL" id="MBZ7986663.1"/>
    </source>
</evidence>
<dbReference type="InterPro" id="IPR001537">
    <property type="entry name" value="SpoU_MeTrfase"/>
</dbReference>
<protein>
    <recommendedName>
        <fullName evidence="6">Putative tRNA (cytidine(34)-2'-O)-methyltransferase</fullName>
        <ecNumber evidence="6">2.1.1.207</ecNumber>
    </recommendedName>
    <alternativeName>
        <fullName evidence="6">tRNA (cytidine/uridine-2'-O-)-methyltransferase</fullName>
    </alternativeName>
</protein>
<feature type="domain" description="tRNA/rRNA methyltransferase SpoU type" evidence="7">
    <location>
        <begin position="2"/>
        <end position="139"/>
    </location>
</feature>
<dbReference type="InterPro" id="IPR029026">
    <property type="entry name" value="tRNA_m1G_MTases_N"/>
</dbReference>
<feature type="binding site" evidence="6">
    <location>
        <position position="100"/>
    </location>
    <ligand>
        <name>S-adenosyl-L-methionine</name>
        <dbReference type="ChEBI" id="CHEBI:59789"/>
    </ligand>
</feature>